<dbReference type="PROSITE" id="PS50294">
    <property type="entry name" value="WD_REPEATS_REGION"/>
    <property type="match status" value="1"/>
</dbReference>
<keyword evidence="4" id="KW-1133">Transmembrane helix</keyword>
<evidence type="ECO:0008006" key="7">
    <source>
        <dbReference type="Google" id="ProtNLM"/>
    </source>
</evidence>
<proteinExistence type="predicted"/>
<dbReference type="SMART" id="SM00320">
    <property type="entry name" value="WD40"/>
    <property type="match status" value="2"/>
</dbReference>
<dbReference type="InterPro" id="IPR001680">
    <property type="entry name" value="WD40_rpt"/>
</dbReference>
<dbReference type="Gene3D" id="2.130.10.10">
    <property type="entry name" value="YVTN repeat-like/Quinoprotein amine dehydrogenase"/>
    <property type="match status" value="1"/>
</dbReference>
<evidence type="ECO:0000313" key="6">
    <source>
        <dbReference type="Proteomes" id="UP000774570"/>
    </source>
</evidence>
<evidence type="ECO:0000256" key="3">
    <source>
        <dbReference type="PROSITE-ProRule" id="PRU00221"/>
    </source>
</evidence>
<dbReference type="PANTHER" id="PTHR19848">
    <property type="entry name" value="WD40 REPEAT PROTEIN"/>
    <property type="match status" value="1"/>
</dbReference>
<dbReference type="InterPro" id="IPR015943">
    <property type="entry name" value="WD40/YVTN_repeat-like_dom_sf"/>
</dbReference>
<dbReference type="EMBL" id="JAIBOA010000006">
    <property type="protein sequence ID" value="MBW8483161.1"/>
    <property type="molecule type" value="Genomic_DNA"/>
</dbReference>
<dbReference type="InterPro" id="IPR036322">
    <property type="entry name" value="WD40_repeat_dom_sf"/>
</dbReference>
<keyword evidence="4" id="KW-0472">Membrane</keyword>
<feature type="repeat" description="WD" evidence="3">
    <location>
        <begin position="38"/>
        <end position="73"/>
    </location>
</feature>
<dbReference type="SUPFAM" id="SSF50978">
    <property type="entry name" value="WD40 repeat-like"/>
    <property type="match status" value="1"/>
</dbReference>
<protein>
    <recommendedName>
        <fullName evidence="7">WD40 repeat domain-containing protein</fullName>
    </recommendedName>
</protein>
<evidence type="ECO:0000313" key="5">
    <source>
        <dbReference type="EMBL" id="MBW8483161.1"/>
    </source>
</evidence>
<feature type="transmembrane region" description="Helical" evidence="4">
    <location>
        <begin position="87"/>
        <end position="108"/>
    </location>
</feature>
<comment type="caution">
    <text evidence="5">The sequence shown here is derived from an EMBL/GenBank/DDBJ whole genome shotgun (WGS) entry which is preliminary data.</text>
</comment>
<keyword evidence="2" id="KW-0677">Repeat</keyword>
<dbReference type="Pfam" id="PF00400">
    <property type="entry name" value="WD40"/>
    <property type="match status" value="2"/>
</dbReference>
<keyword evidence="1 3" id="KW-0853">WD repeat</keyword>
<gene>
    <name evidence="5" type="ORF">K1Y72_12325</name>
</gene>
<accession>A0ABS7FS81</accession>
<reference evidence="5 6" key="1">
    <citation type="submission" date="2021-07" db="EMBL/GenBank/DDBJ databases">
        <title>Actinomadura sp. PM05-2 isolated from lichen.</title>
        <authorList>
            <person name="Somphong A."/>
            <person name="Phongsopitanun W."/>
            <person name="Tanasupawat S."/>
            <person name="Peongsungnone V."/>
        </authorList>
    </citation>
    <scope>NUCLEOTIDE SEQUENCE [LARGE SCALE GENOMIC DNA]</scope>
    <source>
        <strain evidence="5 6">PM05-2</strain>
    </source>
</reference>
<organism evidence="5 6">
    <name type="scientific">Actinomadura parmotrematis</name>
    <dbReference type="NCBI Taxonomy" id="2864039"/>
    <lineage>
        <taxon>Bacteria</taxon>
        <taxon>Bacillati</taxon>
        <taxon>Actinomycetota</taxon>
        <taxon>Actinomycetes</taxon>
        <taxon>Streptosporangiales</taxon>
        <taxon>Thermomonosporaceae</taxon>
        <taxon>Actinomadura</taxon>
    </lineage>
</organism>
<dbReference type="PANTHER" id="PTHR19848:SF8">
    <property type="entry name" value="F-BOX AND WD REPEAT DOMAIN CONTAINING 7"/>
    <property type="match status" value="1"/>
</dbReference>
<feature type="non-terminal residue" evidence="5">
    <location>
        <position position="1"/>
    </location>
</feature>
<dbReference type="RefSeq" id="WP_372452871.1">
    <property type="nucleotide sequence ID" value="NZ_JAIBOA010000006.1"/>
</dbReference>
<keyword evidence="6" id="KW-1185">Reference proteome</keyword>
<dbReference type="Proteomes" id="UP000774570">
    <property type="component" value="Unassembled WGS sequence"/>
</dbReference>
<name>A0ABS7FS81_9ACTN</name>
<sequence length="116" mass="12357">NAVCAYTTPDGQPRLATGGDDRTVRIWDPETGTALNVLHGHNGLVNAVCAYTTPDGQPRLATGGSDHTVRIWDQKELISKMPVHHRVNAITMCPTGLSIGLAAGLLMLDIKEDPTS</sequence>
<feature type="repeat" description="WD" evidence="3">
    <location>
        <begin position="1"/>
        <end position="37"/>
    </location>
</feature>
<evidence type="ECO:0000256" key="4">
    <source>
        <dbReference type="SAM" id="Phobius"/>
    </source>
</evidence>
<evidence type="ECO:0000256" key="2">
    <source>
        <dbReference type="ARBA" id="ARBA00022737"/>
    </source>
</evidence>
<keyword evidence="4" id="KW-0812">Transmembrane</keyword>
<evidence type="ECO:0000256" key="1">
    <source>
        <dbReference type="ARBA" id="ARBA00022574"/>
    </source>
</evidence>
<dbReference type="PROSITE" id="PS50082">
    <property type="entry name" value="WD_REPEATS_2"/>
    <property type="match status" value="2"/>
</dbReference>